<accession>A0ABY8HUA8</accession>
<evidence type="ECO:0000259" key="2">
    <source>
        <dbReference type="Pfam" id="PF22879"/>
    </source>
</evidence>
<dbReference type="Pfam" id="PF10592">
    <property type="entry name" value="AIPR"/>
    <property type="match status" value="1"/>
</dbReference>
<dbReference type="Proteomes" id="UP001214094">
    <property type="component" value="Plasmid unnamedB"/>
</dbReference>
<name>A0ABY8HUA8_ENSAD</name>
<evidence type="ECO:0000313" key="4">
    <source>
        <dbReference type="Proteomes" id="UP001214094"/>
    </source>
</evidence>
<keyword evidence="3" id="KW-0614">Plasmid</keyword>
<dbReference type="InterPro" id="IPR055101">
    <property type="entry name" value="AIPR_N"/>
</dbReference>
<evidence type="ECO:0000313" key="3">
    <source>
        <dbReference type="EMBL" id="WFP94929.1"/>
    </source>
</evidence>
<sequence length="697" mass="77397">MADDAAMDFLQDLVSEVEESVSAVEPFTVNIFTAMILERLEEAGHFDETFPVYQTGHYKDRRGRNVAYRIDGYAYDEERGRLDLFTTLYSGDRDAARIPAAEVTKALERALRFASACVDGLAASLEPANTDASDLARLIEAEAERLTAVRVVLLSDGTMGNITPPVEWKGKPLKFEAYDITRLFRVLGKGETREDIAVDLVALAGRGLQCLHVPAQNDDYDAYLSVLPGKVLSQVYERYGVRLLELNVRAFLGLQGRKSVNAELRETIVKKPTMFLAYNNGIVATVDDLEVGQGAYGLEIRSLRGLQIVNGGQTTASLHRAGRKDSDLEHVSVPVKIIKVGGADLSEMVSAISRAANRQNTVQLADFSANDPFHQQVEVLANTTWLSDGKGRWFYERARGAYLAAEHKAAYRKSDETTFRQQTPKHRRLSKLDVARYLSAWSGLPDKVCLGGQKNFQYFMQRLKDEPLPPPDQPWFRRLIAIAVLYRAAEKKIRSMKFPAYGAQIAAYLVAGLSHRSGGRIDFEGIWSRQTITTEMEQLIADWAPQIDTILRESAGQKNPSEWFKKPDCWKTVRDRLPSFVDPLPQEFSYAENGTAGEMMGSGEARSVVDYERIARCMEVTGATWLEVAERGQKAGIIHYRVASICRTLAGYAVGGWEKKPTVKQAKPALEALSAVDRAGLVNLGSQLARVGEEAEA</sequence>
<geneLocation type="plasmid" evidence="3 4">
    <name>unnamedB</name>
</geneLocation>
<dbReference type="GeneID" id="29522236"/>
<dbReference type="Pfam" id="PF22879">
    <property type="entry name" value="AIPR_N"/>
    <property type="match status" value="1"/>
</dbReference>
<keyword evidence="4" id="KW-1185">Reference proteome</keyword>
<reference evidence="3 4" key="1">
    <citation type="submission" date="2023-03" db="EMBL/GenBank/DDBJ databases">
        <title>Comparative genome and transcriptome analysis combination mining strategies for increasing vitamin B12 production of Ensifer adhaerens strain.</title>
        <authorList>
            <person name="Yongheng L."/>
        </authorList>
    </citation>
    <scope>NUCLEOTIDE SEQUENCE [LARGE SCALE GENOMIC DNA]</scope>
    <source>
        <strain evidence="3 4">Casida A-T305</strain>
        <plasmid evidence="3 4">unnamedB</plasmid>
    </source>
</reference>
<proteinExistence type="predicted"/>
<protein>
    <submittedName>
        <fullName evidence="3">AIPR family protein</fullName>
    </submittedName>
</protein>
<evidence type="ECO:0000259" key="1">
    <source>
        <dbReference type="Pfam" id="PF10592"/>
    </source>
</evidence>
<dbReference type="RefSeq" id="WP_051659357.1">
    <property type="nucleotide sequence ID" value="NZ_CP015882.1"/>
</dbReference>
<feature type="domain" description="Abortive phage infection protein C-terminal" evidence="1">
    <location>
        <begin position="244"/>
        <end position="554"/>
    </location>
</feature>
<gene>
    <name evidence="3" type="ORF">P4B07_27940</name>
</gene>
<dbReference type="EMBL" id="CP121310">
    <property type="protein sequence ID" value="WFP94929.1"/>
    <property type="molecule type" value="Genomic_DNA"/>
</dbReference>
<organism evidence="3 4">
    <name type="scientific">Ensifer adhaerens</name>
    <name type="common">Sinorhizobium morelense</name>
    <dbReference type="NCBI Taxonomy" id="106592"/>
    <lineage>
        <taxon>Bacteria</taxon>
        <taxon>Pseudomonadati</taxon>
        <taxon>Pseudomonadota</taxon>
        <taxon>Alphaproteobacteria</taxon>
        <taxon>Hyphomicrobiales</taxon>
        <taxon>Rhizobiaceae</taxon>
        <taxon>Sinorhizobium/Ensifer group</taxon>
        <taxon>Ensifer</taxon>
    </lineage>
</organism>
<feature type="domain" description="Abortive infection phage resistance protein N-terminal" evidence="2">
    <location>
        <begin position="32"/>
        <end position="185"/>
    </location>
</feature>
<dbReference type="InterPro" id="IPR018891">
    <property type="entry name" value="AIPR_C"/>
</dbReference>